<keyword evidence="9" id="KW-1185">Reference proteome</keyword>
<keyword evidence="5" id="KW-0788">Thiol protease</keyword>
<evidence type="ECO:0000256" key="6">
    <source>
        <dbReference type="SAM" id="SignalP"/>
    </source>
</evidence>
<dbReference type="SUPFAM" id="SSF54001">
    <property type="entry name" value="Cysteine proteinases"/>
    <property type="match status" value="1"/>
</dbReference>
<protein>
    <submittedName>
        <fullName evidence="8">NlpC/P60 family protein</fullName>
    </submittedName>
</protein>
<keyword evidence="3 6" id="KW-0732">Signal</keyword>
<dbReference type="PROSITE" id="PS51935">
    <property type="entry name" value="NLPC_P60"/>
    <property type="match status" value="1"/>
</dbReference>
<feature type="chain" id="PRO_5046909221" evidence="6">
    <location>
        <begin position="21"/>
        <end position="171"/>
    </location>
</feature>
<gene>
    <name evidence="8" type="ORF">ACFFJ3_21155</name>
</gene>
<feature type="signal peptide" evidence="6">
    <location>
        <begin position="1"/>
        <end position="20"/>
    </location>
</feature>
<comment type="similarity">
    <text evidence="1">Belongs to the peptidase C40 family.</text>
</comment>
<evidence type="ECO:0000313" key="9">
    <source>
        <dbReference type="Proteomes" id="UP001589792"/>
    </source>
</evidence>
<keyword evidence="4" id="KW-0378">Hydrolase</keyword>
<dbReference type="InterPro" id="IPR000064">
    <property type="entry name" value="NLP_P60_dom"/>
</dbReference>
<accession>A0ABV6EIY4</accession>
<dbReference type="Proteomes" id="UP001589792">
    <property type="component" value="Unassembled WGS sequence"/>
</dbReference>
<dbReference type="EMBL" id="JBHLXG010000031">
    <property type="protein sequence ID" value="MFC0228966.1"/>
    <property type="molecule type" value="Genomic_DNA"/>
</dbReference>
<evidence type="ECO:0000256" key="3">
    <source>
        <dbReference type="ARBA" id="ARBA00022729"/>
    </source>
</evidence>
<comment type="caution">
    <text evidence="8">The sequence shown here is derived from an EMBL/GenBank/DDBJ whole genome shotgun (WGS) entry which is preliminary data.</text>
</comment>
<dbReference type="InterPro" id="IPR052062">
    <property type="entry name" value="Murein_DD/LD_carboxypeptidase"/>
</dbReference>
<sequence length="171" mass="19207">MLKIVSSFILTLLFTFAASASPVQNFINSSSLSQMLIPLDSELNDEPELNKILTHYVEWEGVNYKLGGNSAKGIDCSAYMQRVFKDEFSFSLPRSTSEQIKLGSRVAKDELDTGDLLFFKTSSRQLHVGVYIGEGQFIHASTSVGVTISKLDNSYWKERYKQARRIDYATA</sequence>
<evidence type="ECO:0000256" key="2">
    <source>
        <dbReference type="ARBA" id="ARBA00022670"/>
    </source>
</evidence>
<evidence type="ECO:0000256" key="1">
    <source>
        <dbReference type="ARBA" id="ARBA00007074"/>
    </source>
</evidence>
<evidence type="ECO:0000313" key="8">
    <source>
        <dbReference type="EMBL" id="MFC0228966.1"/>
    </source>
</evidence>
<name>A0ABV6EIY4_9GAMM</name>
<dbReference type="InterPro" id="IPR038765">
    <property type="entry name" value="Papain-like_cys_pep_sf"/>
</dbReference>
<dbReference type="Pfam" id="PF00877">
    <property type="entry name" value="NLPC_P60"/>
    <property type="match status" value="1"/>
</dbReference>
<evidence type="ECO:0000259" key="7">
    <source>
        <dbReference type="PROSITE" id="PS51935"/>
    </source>
</evidence>
<keyword evidence="2" id="KW-0645">Protease</keyword>
<feature type="domain" description="NlpC/P60" evidence="7">
    <location>
        <begin position="46"/>
        <end position="167"/>
    </location>
</feature>
<reference evidence="8 9" key="1">
    <citation type="submission" date="2024-09" db="EMBL/GenBank/DDBJ databases">
        <authorList>
            <person name="Sun Q."/>
            <person name="Mori K."/>
        </authorList>
    </citation>
    <scope>NUCLEOTIDE SEQUENCE [LARGE SCALE GENOMIC DNA]</scope>
    <source>
        <strain evidence="8 9">CCM 8626</strain>
    </source>
</reference>
<dbReference type="RefSeq" id="WP_380679304.1">
    <property type="nucleotide sequence ID" value="NZ_CP173186.1"/>
</dbReference>
<dbReference type="Gene3D" id="3.90.1720.10">
    <property type="entry name" value="endopeptidase domain like (from Nostoc punctiforme)"/>
    <property type="match status" value="1"/>
</dbReference>
<proteinExistence type="inferred from homology"/>
<dbReference type="PANTHER" id="PTHR47360">
    <property type="entry name" value="MUREIN DD-ENDOPEPTIDASE MEPS/MUREIN LD-CARBOXYPEPTIDASE"/>
    <property type="match status" value="1"/>
</dbReference>
<organism evidence="8 9">
    <name type="scientific">Serratia aquatilis</name>
    <dbReference type="NCBI Taxonomy" id="1737515"/>
    <lineage>
        <taxon>Bacteria</taxon>
        <taxon>Pseudomonadati</taxon>
        <taxon>Pseudomonadota</taxon>
        <taxon>Gammaproteobacteria</taxon>
        <taxon>Enterobacterales</taxon>
        <taxon>Yersiniaceae</taxon>
        <taxon>Serratia</taxon>
    </lineage>
</organism>
<evidence type="ECO:0000256" key="5">
    <source>
        <dbReference type="ARBA" id="ARBA00022807"/>
    </source>
</evidence>
<evidence type="ECO:0000256" key="4">
    <source>
        <dbReference type="ARBA" id="ARBA00022801"/>
    </source>
</evidence>
<dbReference type="PANTHER" id="PTHR47360:SF1">
    <property type="entry name" value="ENDOPEPTIDASE NLPC-RELATED"/>
    <property type="match status" value="1"/>
</dbReference>